<dbReference type="NCBIfam" id="NF041874">
    <property type="entry name" value="EPS_EpsC"/>
    <property type="match status" value="1"/>
</dbReference>
<evidence type="ECO:0000313" key="5">
    <source>
        <dbReference type="Proteomes" id="UP000030185"/>
    </source>
</evidence>
<dbReference type="OrthoDB" id="9801456at2"/>
<gene>
    <name evidence="4" type="ORF">MYP_2517</name>
</gene>
<keyword evidence="2 4" id="KW-0808">Transferase</keyword>
<dbReference type="SUPFAM" id="SSF51161">
    <property type="entry name" value="Trimeric LpxA-like enzymes"/>
    <property type="match status" value="1"/>
</dbReference>
<keyword evidence="5" id="KW-1185">Reference proteome</keyword>
<organism evidence="4 5">
    <name type="scientific">Sporocytophaga myxococcoides</name>
    <dbReference type="NCBI Taxonomy" id="153721"/>
    <lineage>
        <taxon>Bacteria</taxon>
        <taxon>Pseudomonadati</taxon>
        <taxon>Bacteroidota</taxon>
        <taxon>Cytophagia</taxon>
        <taxon>Cytophagales</taxon>
        <taxon>Cytophagaceae</taxon>
        <taxon>Sporocytophaga</taxon>
    </lineage>
</organism>
<dbReference type="eggNOG" id="COG1045">
    <property type="taxonomic scope" value="Bacteria"/>
</dbReference>
<dbReference type="Gene3D" id="2.160.10.10">
    <property type="entry name" value="Hexapeptide repeat proteins"/>
    <property type="match status" value="1"/>
</dbReference>
<dbReference type="GO" id="GO:0016746">
    <property type="term" value="F:acyltransferase activity"/>
    <property type="evidence" value="ECO:0007669"/>
    <property type="project" value="UniProtKB-KW"/>
</dbReference>
<dbReference type="GO" id="GO:0008652">
    <property type="term" value="P:amino acid biosynthetic process"/>
    <property type="evidence" value="ECO:0007669"/>
    <property type="project" value="UniProtKB-KW"/>
</dbReference>
<evidence type="ECO:0000313" key="4">
    <source>
        <dbReference type="EMBL" id="GAL85288.1"/>
    </source>
</evidence>
<comment type="caution">
    <text evidence="4">The sequence shown here is derived from an EMBL/GenBank/DDBJ whole genome shotgun (WGS) entry which is preliminary data.</text>
</comment>
<dbReference type="InterPro" id="IPR053376">
    <property type="entry name" value="Serine_acetyltransferase"/>
</dbReference>
<proteinExistence type="predicted"/>
<dbReference type="PANTHER" id="PTHR42811">
    <property type="entry name" value="SERINE ACETYLTRANSFERASE"/>
    <property type="match status" value="1"/>
</dbReference>
<dbReference type="InterPro" id="IPR042122">
    <property type="entry name" value="Ser_AcTrfase_N_sf"/>
</dbReference>
<keyword evidence="3" id="KW-0012">Acyltransferase</keyword>
<sequence>MKSEFINKVFLSYKLAKPNPQPESIYEILNEYLKLMFPELSEKQYGNIEEVEARYKELKLQLLSTFQSMQRYLPKKAEVITNGFLDYLPGIYDKLKSDVEAIVVGDPAATSAYEVIKAYPGFYAIAMYRMANVLFKMSIPVLARIITEFAHSKTGIDIHPGAEIGSHFCIDHGTGIVIGETSIIGSHVKIYQGVTLGALSVNKSMASKKRHPTIEDHVVIYAGATILGADTIIGHHSIVGGNVWLTKSVPPFSTVYHKAQIEIGKLEDIKGLPGY</sequence>
<dbReference type="InterPro" id="IPR011004">
    <property type="entry name" value="Trimer_LpxA-like_sf"/>
</dbReference>
<evidence type="ECO:0000256" key="2">
    <source>
        <dbReference type="ARBA" id="ARBA00022679"/>
    </source>
</evidence>
<dbReference type="EMBL" id="BBLT01000004">
    <property type="protein sequence ID" value="GAL85288.1"/>
    <property type="molecule type" value="Genomic_DNA"/>
</dbReference>
<reference evidence="4 5" key="1">
    <citation type="submission" date="2014-09" db="EMBL/GenBank/DDBJ databases">
        <title>Sporocytophaga myxococcoides PG-01 genome sequencing.</title>
        <authorList>
            <person name="Liu L."/>
            <person name="Gao P.J."/>
            <person name="Chen G.J."/>
            <person name="Wang L.S."/>
        </authorList>
    </citation>
    <scope>NUCLEOTIDE SEQUENCE [LARGE SCALE GENOMIC DNA]</scope>
    <source>
        <strain evidence="4 5">PG-01</strain>
    </source>
</reference>
<evidence type="ECO:0000256" key="3">
    <source>
        <dbReference type="ARBA" id="ARBA00023315"/>
    </source>
</evidence>
<dbReference type="RefSeq" id="WP_045463570.1">
    <property type="nucleotide sequence ID" value="NZ_BBLT01000004.1"/>
</dbReference>
<name>A0A098LGX2_9BACT</name>
<dbReference type="CDD" id="cd03354">
    <property type="entry name" value="LbH_SAT"/>
    <property type="match status" value="1"/>
</dbReference>
<accession>A0A098LGX2</accession>
<protein>
    <submittedName>
        <fullName evidence="4">Serine O-acetyltransferase</fullName>
    </submittedName>
</protein>
<dbReference type="Gene3D" id="1.10.3130.10">
    <property type="entry name" value="serine acetyltransferase, domain 1"/>
    <property type="match status" value="1"/>
</dbReference>
<dbReference type="STRING" id="153721.MYP_2517"/>
<evidence type="ECO:0000256" key="1">
    <source>
        <dbReference type="ARBA" id="ARBA00022605"/>
    </source>
</evidence>
<dbReference type="Proteomes" id="UP000030185">
    <property type="component" value="Unassembled WGS sequence"/>
</dbReference>
<dbReference type="InterPro" id="IPR045304">
    <property type="entry name" value="LbH_SAT"/>
</dbReference>
<dbReference type="AlphaFoldDB" id="A0A098LGX2"/>
<keyword evidence="1" id="KW-0028">Amino-acid biosynthesis</keyword>